<name>A0A0C1JJB7_9BACT</name>
<feature type="transmembrane region" description="Helical" evidence="1">
    <location>
        <begin position="75"/>
        <end position="93"/>
    </location>
</feature>
<organism evidence="2 3">
    <name type="scientific">Candidatus Protochlamydia amoebophila</name>
    <dbReference type="NCBI Taxonomy" id="362787"/>
    <lineage>
        <taxon>Bacteria</taxon>
        <taxon>Pseudomonadati</taxon>
        <taxon>Chlamydiota</taxon>
        <taxon>Chlamydiia</taxon>
        <taxon>Parachlamydiales</taxon>
        <taxon>Parachlamydiaceae</taxon>
        <taxon>Candidatus Protochlamydia</taxon>
    </lineage>
</organism>
<keyword evidence="1" id="KW-0472">Membrane</keyword>
<dbReference type="EMBL" id="JSAN01000087">
    <property type="protein sequence ID" value="KIC71455.1"/>
    <property type="molecule type" value="Genomic_DNA"/>
</dbReference>
<dbReference type="PATRIC" id="fig|362787.3.peg.1414"/>
<dbReference type="AlphaFoldDB" id="A0A0C1JJB7"/>
<proteinExistence type="predicted"/>
<gene>
    <name evidence="2" type="ORF">DB44_DO00030</name>
</gene>
<keyword evidence="1" id="KW-1133">Transmembrane helix</keyword>
<accession>A0A0C1JJB7</accession>
<keyword evidence="1" id="KW-0812">Transmembrane</keyword>
<evidence type="ECO:0000256" key="1">
    <source>
        <dbReference type="SAM" id="Phobius"/>
    </source>
</evidence>
<sequence>MFISLINSLLIPDLSLIVIFLSIIFPIDSKSNFPSFNFSSIILLNKSESEIFFTISSIEQLANIVEIFSINSLQFFPSVLSLITPSLIAILLIQTNLLQTNKTFSFLPSLFFIYFSIRPTSLSVILPSKIYLFNLLTHFSDCGCGSNNV</sequence>
<comment type="caution">
    <text evidence="2">The sequence shown here is derived from an EMBL/GenBank/DDBJ whole genome shotgun (WGS) entry which is preliminary data.</text>
</comment>
<dbReference type="Proteomes" id="UP000031465">
    <property type="component" value="Unassembled WGS sequence"/>
</dbReference>
<protein>
    <submittedName>
        <fullName evidence="2">Uncharacterized protein</fullName>
    </submittedName>
</protein>
<feature type="transmembrane region" description="Helical" evidence="1">
    <location>
        <begin position="9"/>
        <end position="27"/>
    </location>
</feature>
<evidence type="ECO:0000313" key="3">
    <source>
        <dbReference type="Proteomes" id="UP000031465"/>
    </source>
</evidence>
<reference evidence="2 3" key="1">
    <citation type="journal article" date="2014" name="Mol. Biol. Evol.">
        <title>Massive expansion of Ubiquitination-related gene families within the Chlamydiae.</title>
        <authorList>
            <person name="Domman D."/>
            <person name="Collingro A."/>
            <person name="Lagkouvardos I."/>
            <person name="Gehre L."/>
            <person name="Weinmaier T."/>
            <person name="Rattei T."/>
            <person name="Subtil A."/>
            <person name="Horn M."/>
        </authorList>
    </citation>
    <scope>NUCLEOTIDE SEQUENCE [LARGE SCALE GENOMIC DNA]</scope>
    <source>
        <strain evidence="2 3">EI2</strain>
    </source>
</reference>
<evidence type="ECO:0000313" key="2">
    <source>
        <dbReference type="EMBL" id="KIC71455.1"/>
    </source>
</evidence>
<feature type="transmembrane region" description="Helical" evidence="1">
    <location>
        <begin position="105"/>
        <end position="126"/>
    </location>
</feature>